<evidence type="ECO:0000313" key="2">
    <source>
        <dbReference type="Proteomes" id="UP000010473"/>
    </source>
</evidence>
<protein>
    <submittedName>
        <fullName evidence="1">Uncharacterized protein</fullName>
    </submittedName>
</protein>
<reference evidence="2" key="1">
    <citation type="journal article" date="2013" name="Proc. Natl. Acad. Sci. U.S.A.">
        <title>Improving the coverage of the cyanobacterial phylum using diversity-driven genome sequencing.</title>
        <authorList>
            <person name="Shih P.M."/>
            <person name="Wu D."/>
            <person name="Latifi A."/>
            <person name="Axen S.D."/>
            <person name="Fewer D.P."/>
            <person name="Talla E."/>
            <person name="Calteau A."/>
            <person name="Cai F."/>
            <person name="Tandeau de Marsac N."/>
            <person name="Rippka R."/>
            <person name="Herdman M."/>
            <person name="Sivonen K."/>
            <person name="Coursin T."/>
            <person name="Laurent T."/>
            <person name="Goodwin L."/>
            <person name="Nolan M."/>
            <person name="Davenport K.W."/>
            <person name="Han C.S."/>
            <person name="Rubin E.M."/>
            <person name="Eisen J.A."/>
            <person name="Woyke T."/>
            <person name="Gugger M."/>
            <person name="Kerfeld C.A."/>
        </authorList>
    </citation>
    <scope>NUCLEOTIDE SEQUENCE [LARGE SCALE GENOMIC DNA]</scope>
    <source>
        <strain evidence="2">ATCC 29371 / PCC 7437</strain>
        <plasmid evidence="2">Plasmid pSTA7437.03</plasmid>
    </source>
</reference>
<name>K9Y1P6_STAC7</name>
<geneLocation type="plasmid" evidence="1 2">
    <name>pSTA7437.03</name>
</geneLocation>
<dbReference type="AlphaFoldDB" id="K9Y1P6"/>
<dbReference type="HOGENOM" id="CLU_108509_0_0_3"/>
<sequence>MAVSLAVAGFLLVFACQSCYNCCCWFFCFAVSVLASSSVFSGVVSVGFSGSRSPSAAASAALSALLRVVPSGVRVSVGCARGVDLLCRSFFAGSPSLLMFSVASGQFGSGRSAFARRSSRCVLSVAAGFRGLLVALPSAAVPPAGVRPSRSFFGGGSGSWGSLAFALGRGRRVLLWLPSGCLPPSWSGVSWSSAGALGAADGCWWLGVLVPVAPAPVQLSLF</sequence>
<dbReference type="Proteomes" id="UP000010473">
    <property type="component" value="Plasmid pSTA7437.03"/>
</dbReference>
<keyword evidence="2" id="KW-1185">Reference proteome</keyword>
<accession>K9Y1P6</accession>
<evidence type="ECO:0000313" key="1">
    <source>
        <dbReference type="EMBL" id="AFZ38331.1"/>
    </source>
</evidence>
<organism evidence="1 2">
    <name type="scientific">Stanieria cyanosphaera (strain ATCC 29371 / PCC 7437)</name>
    <dbReference type="NCBI Taxonomy" id="111780"/>
    <lineage>
        <taxon>Bacteria</taxon>
        <taxon>Bacillati</taxon>
        <taxon>Cyanobacteriota</taxon>
        <taxon>Cyanophyceae</taxon>
        <taxon>Pleurocapsales</taxon>
        <taxon>Dermocarpellaceae</taxon>
        <taxon>Stanieria</taxon>
    </lineage>
</organism>
<dbReference type="KEGG" id="scs:Sta7437_4904"/>
<proteinExistence type="predicted"/>
<gene>
    <name evidence="1" type="ordered locus">Sta7437_4904</name>
</gene>
<dbReference type="EMBL" id="CP003656">
    <property type="protein sequence ID" value="AFZ38331.1"/>
    <property type="molecule type" value="Genomic_DNA"/>
</dbReference>
<keyword evidence="1" id="KW-0614">Plasmid</keyword>